<dbReference type="PANTHER" id="PTHR11566">
    <property type="entry name" value="DYNAMIN"/>
    <property type="match status" value="1"/>
</dbReference>
<dbReference type="RefSeq" id="XP_070861559.1">
    <property type="nucleotide sequence ID" value="XM_071006512.1"/>
</dbReference>
<keyword evidence="1" id="KW-0547">Nucleotide-binding</keyword>
<feature type="domain" description="GED" evidence="3">
    <location>
        <begin position="619"/>
        <end position="707"/>
    </location>
</feature>
<dbReference type="InterPro" id="IPR000375">
    <property type="entry name" value="Dynamin_stalk"/>
</dbReference>
<dbReference type="InterPro" id="IPR001401">
    <property type="entry name" value="Dynamin_GTPase"/>
</dbReference>
<feature type="domain" description="Dynamin-type G" evidence="4">
    <location>
        <begin position="27"/>
        <end position="319"/>
    </location>
</feature>
<dbReference type="InterPro" id="IPR045063">
    <property type="entry name" value="Dynamin_N"/>
</dbReference>
<dbReference type="Pfam" id="PF00350">
    <property type="entry name" value="Dynamin_N"/>
    <property type="match status" value="1"/>
</dbReference>
<dbReference type="EMBL" id="JABSNW010000002">
    <property type="protein sequence ID" value="KAL2890379.1"/>
    <property type="molecule type" value="Genomic_DNA"/>
</dbReference>
<dbReference type="SUPFAM" id="SSF52540">
    <property type="entry name" value="P-loop containing nucleoside triphosphate hydrolases"/>
    <property type="match status" value="1"/>
</dbReference>
<reference evidence="5 6" key="1">
    <citation type="submission" date="2020-05" db="EMBL/GenBank/DDBJ databases">
        <title>Ceratocystis lukuohia genome.</title>
        <authorList>
            <person name="Harrington T.C."/>
            <person name="Kim K."/>
            <person name="Mayers C.G."/>
        </authorList>
    </citation>
    <scope>NUCLEOTIDE SEQUENCE [LARGE SCALE GENOMIC DNA]</scope>
    <source>
        <strain evidence="5 6">C4212</strain>
    </source>
</reference>
<accession>A0ABR4MQ59</accession>
<gene>
    <name evidence="5" type="ORF">HOO65_020921</name>
</gene>
<dbReference type="PROSITE" id="PS51718">
    <property type="entry name" value="G_DYNAMIN_2"/>
    <property type="match status" value="1"/>
</dbReference>
<protein>
    <submittedName>
        <fullName evidence="5">Interferon-induced GTP-binding protein Mx1</fullName>
    </submittedName>
</protein>
<dbReference type="InterPro" id="IPR027417">
    <property type="entry name" value="P-loop_NTPase"/>
</dbReference>
<keyword evidence="2" id="KW-0342">GTP-binding</keyword>
<dbReference type="CDD" id="cd08771">
    <property type="entry name" value="DLP_1"/>
    <property type="match status" value="1"/>
</dbReference>
<evidence type="ECO:0000256" key="1">
    <source>
        <dbReference type="ARBA" id="ARBA00022741"/>
    </source>
</evidence>
<dbReference type="InterPro" id="IPR020850">
    <property type="entry name" value="GED_dom"/>
</dbReference>
<dbReference type="Proteomes" id="UP001610728">
    <property type="component" value="Unassembled WGS sequence"/>
</dbReference>
<organism evidence="5 6">
    <name type="scientific">Ceratocystis lukuohia</name>
    <dbReference type="NCBI Taxonomy" id="2019550"/>
    <lineage>
        <taxon>Eukaryota</taxon>
        <taxon>Fungi</taxon>
        <taxon>Dikarya</taxon>
        <taxon>Ascomycota</taxon>
        <taxon>Pezizomycotina</taxon>
        <taxon>Sordariomycetes</taxon>
        <taxon>Hypocreomycetidae</taxon>
        <taxon>Microascales</taxon>
        <taxon>Ceratocystidaceae</taxon>
        <taxon>Ceratocystis</taxon>
    </lineage>
</organism>
<evidence type="ECO:0000259" key="3">
    <source>
        <dbReference type="PROSITE" id="PS51388"/>
    </source>
</evidence>
<evidence type="ECO:0000259" key="4">
    <source>
        <dbReference type="PROSITE" id="PS51718"/>
    </source>
</evidence>
<dbReference type="InterPro" id="IPR030381">
    <property type="entry name" value="G_DYNAMIN_dom"/>
</dbReference>
<keyword evidence="6" id="KW-1185">Reference proteome</keyword>
<evidence type="ECO:0000313" key="5">
    <source>
        <dbReference type="EMBL" id="KAL2890379.1"/>
    </source>
</evidence>
<dbReference type="SMART" id="SM00053">
    <property type="entry name" value="DYNc"/>
    <property type="match status" value="1"/>
</dbReference>
<evidence type="ECO:0000256" key="2">
    <source>
        <dbReference type="ARBA" id="ARBA00023134"/>
    </source>
</evidence>
<evidence type="ECO:0000313" key="6">
    <source>
        <dbReference type="Proteomes" id="UP001610728"/>
    </source>
</evidence>
<proteinExistence type="predicted"/>
<comment type="caution">
    <text evidence="5">The sequence shown here is derived from an EMBL/GenBank/DDBJ whole genome shotgun (WGS) entry which is preliminary data.</text>
</comment>
<dbReference type="GeneID" id="98116554"/>
<dbReference type="PRINTS" id="PR00195">
    <property type="entry name" value="DYNAMIN"/>
</dbReference>
<dbReference type="PANTHER" id="PTHR11566:SF215">
    <property type="entry name" value="DYNAMIN GTPASE"/>
    <property type="match status" value="1"/>
</dbReference>
<dbReference type="Pfam" id="PF01031">
    <property type="entry name" value="Dynamin_M"/>
    <property type="match status" value="1"/>
</dbReference>
<dbReference type="PROSITE" id="PS51388">
    <property type="entry name" value="GED"/>
    <property type="match status" value="1"/>
</dbReference>
<dbReference type="Gene3D" id="3.40.50.300">
    <property type="entry name" value="P-loop containing nucleotide triphosphate hydrolases"/>
    <property type="match status" value="1"/>
</dbReference>
<name>A0ABR4MQ59_9PEZI</name>
<dbReference type="InterPro" id="IPR022812">
    <property type="entry name" value="Dynamin"/>
</dbReference>
<sequence length="707" mass="79179">MGSNSHISSEALLNKVDKLRELNIAQHVGLPQLVVVGDQSSGKSSLLESLSGIPFPRDVNLCTRYATQISSRRDQTYRVDISIIPAPNSTPEHIQNISSFSPPSLGQHDFKTSFPEILGQVNEIMGISMGEDSSTGSVFSEDILKIEICGPEEDYLTIIDVPGIFRVAGGLTTPQDVALVRNIVTKYIKDKRTIILAVIPSNVDIATQEILSLAKEHDPQGERTLGILTKPDLVSEKSAQSAVCALIEGRKHPLSLGYYIVRNRGADDHNPLTSSGALALDQFFNQSPWSELPRHRIGISSLKHRLGELLEELTSREFPALVHELKEKLKTAKSALGSLGPGRSTPEEQRLLLGQIAKEFESLTKDALNATYNRRPDFKNSQLRLITNLVKLSDEFNAALINTGHTWEMAEVKLEIVPMEEPGKPPITNIITPKCLIGDLINRFDWVMDLVGDLDNLEPPKPGISSIIQSVYQSSRGRDICGNNGSIISDVFLRQSTKWPTIAETFVARAVGIVHEFILAACRAVCHSEGICQKLIQVLEDLVMPRYEAAFKQMRFILNIERFSDLQTLNQEYSKRYEHLRTFHAKLLLQRSSLNKFDELEFGDVEKYVSQMAQDSQPLDDINFKLNAYYSVAVLRFMDNVWNQAIEHFLVSSPESPLALFTQQWVMTLDQERLAQITAEPLMVREKRSDLERQIADLNAALKVLRF</sequence>